<keyword evidence="3" id="KW-1185">Reference proteome</keyword>
<evidence type="ECO:0000256" key="1">
    <source>
        <dbReference type="SAM" id="SignalP"/>
    </source>
</evidence>
<organism evidence="2 3">
    <name type="scientific">Lophiotrema nucula</name>
    <dbReference type="NCBI Taxonomy" id="690887"/>
    <lineage>
        <taxon>Eukaryota</taxon>
        <taxon>Fungi</taxon>
        <taxon>Dikarya</taxon>
        <taxon>Ascomycota</taxon>
        <taxon>Pezizomycotina</taxon>
        <taxon>Dothideomycetes</taxon>
        <taxon>Pleosporomycetidae</taxon>
        <taxon>Pleosporales</taxon>
        <taxon>Lophiotremataceae</taxon>
        <taxon>Lophiotrema</taxon>
    </lineage>
</organism>
<reference evidence="2" key="1">
    <citation type="journal article" date="2020" name="Stud. Mycol.">
        <title>101 Dothideomycetes genomes: a test case for predicting lifestyles and emergence of pathogens.</title>
        <authorList>
            <person name="Haridas S."/>
            <person name="Albert R."/>
            <person name="Binder M."/>
            <person name="Bloem J."/>
            <person name="Labutti K."/>
            <person name="Salamov A."/>
            <person name="Andreopoulos B."/>
            <person name="Baker S."/>
            <person name="Barry K."/>
            <person name="Bills G."/>
            <person name="Bluhm B."/>
            <person name="Cannon C."/>
            <person name="Castanera R."/>
            <person name="Culley D."/>
            <person name="Daum C."/>
            <person name="Ezra D."/>
            <person name="Gonzalez J."/>
            <person name="Henrissat B."/>
            <person name="Kuo A."/>
            <person name="Liang C."/>
            <person name="Lipzen A."/>
            <person name="Lutzoni F."/>
            <person name="Magnuson J."/>
            <person name="Mondo S."/>
            <person name="Nolan M."/>
            <person name="Ohm R."/>
            <person name="Pangilinan J."/>
            <person name="Park H.-J."/>
            <person name="Ramirez L."/>
            <person name="Alfaro M."/>
            <person name="Sun H."/>
            <person name="Tritt A."/>
            <person name="Yoshinaga Y."/>
            <person name="Zwiers L.-H."/>
            <person name="Turgeon B."/>
            <person name="Goodwin S."/>
            <person name="Spatafora J."/>
            <person name="Crous P."/>
            <person name="Grigoriev I."/>
        </authorList>
    </citation>
    <scope>NUCLEOTIDE SEQUENCE</scope>
    <source>
        <strain evidence="2">CBS 627.86</strain>
    </source>
</reference>
<dbReference type="PANTHER" id="PTHR36848">
    <property type="entry name" value="DNA-BINDING PROTEIN (PUTATIVE SECRETED PROTEIN)-RELATED"/>
    <property type="match status" value="1"/>
</dbReference>
<feature type="chain" id="PRO_5025589933" description="Secreted protein" evidence="1">
    <location>
        <begin position="16"/>
        <end position="1034"/>
    </location>
</feature>
<sequence>MWFLTLSVLATAILALPTNHTDPSFDAVVEKGSFANPSKNVRPKFRYWIPDASVNTTVVAQDVKSAKHVGAGGLELLGYYLYGGPPGNGAGRGKYAPVDWAKYGFGGEAWYRVFRAFVQAHKDEDLIMDFAMGPNQGTGVPAPIDTEGLAWDLSAFNTTMPVGGAFDGVLPGWGSGELQAAVSATVLNSTVYSATDLAGGLPGDLKGARTQYTLSAESLTDVTDQVDGSGHLSLDFAGTNVTGQNNIVFAIYLQQSHYRAQQGPLQMGGPQTAPESYISNGSWAVDHFSALGASIMTKFWEEHILNNGTRELLQEVGNYGWEDSVEIDANVYWTKNLSQVFQAQHKYSINKWLPIVFHRNGHAKNSMPSNWYVTDEPSQGNIYIADYRSTLATQYQIYEETINKWVEEYLNLQFSAQLSYNLPMDMLANIPSVDAPETESLDFSDLIDGYRQYSGPANLARRRIISSECGAVRGEAYAQTLPELLWKVKRSYAASVNQFVFHGFPYSGQYGNTTWPSWSSFNYQYSEQHGPHQPAWEFYREQFDFIARNNWVFQTGIPRMDIAIWQKITIYPGHVQLRTYAPTDLEEAGYSYEYLSPDNFDLPAAKVANGVLAPDAQAFKAMVVRGNDSLTLDGVTKLSEFAKAGLPIIFAGGVPSQVLGTLAPTVLRQVQRDLSALTQLPNVHTTSSYLVADTIASLGIKPLTKILADRLWNTYWRSDVSTDTDYVFVYNDAMYSESGTGASEGTVEFQSAKIPYEYNAWTGETRPIITYNVTNTSTIVPLRLAGNQSTIIAFVPSGKNDSQSICLRDISCGVLDAAVENGNTVLKVGSAANYTTSSGVTKTVPAPPITSFTLTNWTLVVEHWAPPADLYDYASGAVKHNTTHQLPSLVPWSSIEGLQNVSGRGYYSTTFTWPPSSYQAGTNSSNLSAFIDFGTVYHTLQASLNGHRLPPLDVTHPVVDLKPYLIPGVNLLEAVVATPLGNVLRPIWNQLMSSGEGPGSADAGPSNGFVAPPVGRYGLVAEVRVVPYVSVVVS</sequence>
<keyword evidence="1" id="KW-0732">Signal</keyword>
<evidence type="ECO:0000313" key="2">
    <source>
        <dbReference type="EMBL" id="KAF2113084.1"/>
    </source>
</evidence>
<name>A0A6A5Z208_9PLEO</name>
<dbReference type="SUPFAM" id="SSF49785">
    <property type="entry name" value="Galactose-binding domain-like"/>
    <property type="match status" value="1"/>
</dbReference>
<evidence type="ECO:0000313" key="3">
    <source>
        <dbReference type="Proteomes" id="UP000799770"/>
    </source>
</evidence>
<dbReference type="InterPro" id="IPR053161">
    <property type="entry name" value="Ulvan_degrading_GH"/>
</dbReference>
<proteinExistence type="predicted"/>
<protein>
    <recommendedName>
        <fullName evidence="4">Secreted protein</fullName>
    </recommendedName>
</protein>
<accession>A0A6A5Z208</accession>
<dbReference type="InterPro" id="IPR008979">
    <property type="entry name" value="Galactose-bd-like_sf"/>
</dbReference>
<dbReference type="AlphaFoldDB" id="A0A6A5Z208"/>
<gene>
    <name evidence="2" type="ORF">BDV96DRAFT_150975</name>
</gene>
<dbReference type="OrthoDB" id="2588159at2759"/>
<evidence type="ECO:0008006" key="4">
    <source>
        <dbReference type="Google" id="ProtNLM"/>
    </source>
</evidence>
<feature type="signal peptide" evidence="1">
    <location>
        <begin position="1"/>
        <end position="15"/>
    </location>
</feature>
<dbReference type="EMBL" id="ML977329">
    <property type="protein sequence ID" value="KAF2113084.1"/>
    <property type="molecule type" value="Genomic_DNA"/>
</dbReference>
<dbReference type="Proteomes" id="UP000799770">
    <property type="component" value="Unassembled WGS sequence"/>
</dbReference>
<dbReference type="PANTHER" id="PTHR36848:SF2">
    <property type="entry name" value="SECRETED PROTEIN"/>
    <property type="match status" value="1"/>
</dbReference>